<keyword evidence="1" id="KW-0472">Membrane</keyword>
<keyword evidence="3" id="KW-1185">Reference proteome</keyword>
<name>A0ABR7EYF2_9FIRM</name>
<feature type="transmembrane region" description="Helical" evidence="1">
    <location>
        <begin position="207"/>
        <end position="231"/>
    </location>
</feature>
<reference evidence="2 3" key="1">
    <citation type="submission" date="2020-08" db="EMBL/GenBank/DDBJ databases">
        <title>Genome public.</title>
        <authorList>
            <person name="Liu C."/>
            <person name="Sun Q."/>
        </authorList>
    </citation>
    <scope>NUCLEOTIDE SEQUENCE [LARGE SCALE GENOMIC DNA]</scope>
    <source>
        <strain evidence="2 3">NSJ-36</strain>
    </source>
</reference>
<evidence type="ECO:0000256" key="1">
    <source>
        <dbReference type="SAM" id="Phobius"/>
    </source>
</evidence>
<comment type="caution">
    <text evidence="2">The sequence shown here is derived from an EMBL/GenBank/DDBJ whole genome shotgun (WGS) entry which is preliminary data.</text>
</comment>
<gene>
    <name evidence="2" type="ORF">H8S07_10285</name>
</gene>
<feature type="transmembrane region" description="Helical" evidence="1">
    <location>
        <begin position="352"/>
        <end position="376"/>
    </location>
</feature>
<feature type="transmembrane region" description="Helical" evidence="1">
    <location>
        <begin position="300"/>
        <end position="320"/>
    </location>
</feature>
<organism evidence="2 3">
    <name type="scientific">Dorea hominis</name>
    <dbReference type="NCBI Taxonomy" id="2763040"/>
    <lineage>
        <taxon>Bacteria</taxon>
        <taxon>Bacillati</taxon>
        <taxon>Bacillota</taxon>
        <taxon>Clostridia</taxon>
        <taxon>Lachnospirales</taxon>
        <taxon>Lachnospiraceae</taxon>
        <taxon>Dorea</taxon>
    </lineage>
</organism>
<sequence>MINRDKKGGKNIRLTYRIIFLECQKIFRNPLVLLVFLTFLLINIVVVQNAYGSQDDQKSVQRMHRVLQAKEQGKKNSDVEVYNEYKQAYGKLYDNLDMLKIMKIKEKMSRYEPTGKYQKFIENNYKKLQKRTDEIKASGADQADFYPGIVYFVHGTLFGKLGKKLLLEIVVLVFLSVLYLMDYERVQKTEDQVFVTRCGKDTLHLKMIGGILSGLIYSALLLLASYGWFLAKLPLKGLWKVPVSASMMAEPRSGMLNPFVTFWNVNLRSYLLLTLVMFLAIALLAGVLAGAGWYCLKNSYLVFLVLSVLLMGSVQAALVHTTTFLDIVLAICNPGILWITCGAWFMENDLTLSFAGSEFCCLFGCGILILLPYFIGKKRFRKWELK</sequence>
<feature type="transmembrane region" description="Helical" evidence="1">
    <location>
        <begin position="31"/>
        <end position="52"/>
    </location>
</feature>
<dbReference type="Proteomes" id="UP000647235">
    <property type="component" value="Unassembled WGS sequence"/>
</dbReference>
<feature type="transmembrane region" description="Helical" evidence="1">
    <location>
        <begin position="270"/>
        <end position="294"/>
    </location>
</feature>
<dbReference type="EMBL" id="JACOOY010000013">
    <property type="protein sequence ID" value="MBC5665650.1"/>
    <property type="molecule type" value="Genomic_DNA"/>
</dbReference>
<keyword evidence="1" id="KW-1133">Transmembrane helix</keyword>
<evidence type="ECO:0000313" key="2">
    <source>
        <dbReference type="EMBL" id="MBC5665650.1"/>
    </source>
</evidence>
<evidence type="ECO:0008006" key="4">
    <source>
        <dbReference type="Google" id="ProtNLM"/>
    </source>
</evidence>
<dbReference type="RefSeq" id="WP_186855959.1">
    <property type="nucleotide sequence ID" value="NZ_JACOOY010000013.1"/>
</dbReference>
<protein>
    <recommendedName>
        <fullName evidence="4">ABC transporter permease</fullName>
    </recommendedName>
</protein>
<keyword evidence="1" id="KW-0812">Transmembrane</keyword>
<evidence type="ECO:0000313" key="3">
    <source>
        <dbReference type="Proteomes" id="UP000647235"/>
    </source>
</evidence>
<proteinExistence type="predicted"/>
<accession>A0ABR7EYF2</accession>
<feature type="transmembrane region" description="Helical" evidence="1">
    <location>
        <begin position="165"/>
        <end position="181"/>
    </location>
</feature>